<evidence type="ECO:0000313" key="2">
    <source>
        <dbReference type="EMBL" id="KKQ48388.1"/>
    </source>
</evidence>
<sequence length="444" mass="51658">MAKLPALLKKEWKIFVVIAISFLVRIYFVDKFVDISGDLLVHKEWGERYWQIGPRNFYFDEDWYYSKPTQPPITSLIFANAYYLYDHRYRLAELHNIIKFPPASFIIYFGDWGYEMMLKMPGILGDILLGGLIYKYIFKITGRRRSALLGMGLYLFNPATIFLSGVWGQTESLIAFFGLLSFYLLTTGYNRLSPFFIFLSLYTKPTWAVLFPLYIFCLVFLWVKKKFKPRDLFFGVTLTALALIIVTKPFSGNNIISFTKYITLNNMLPAAKGTIKATSSAFNFHSIIFDLDVNLSSDPYLFMPANYLGYFILAYTYLMVFSYLRKKGLDLKTITVSGGIVGFGSTLFLTGMLERYLFLGFPFIAVLAMSDKKLFKYFVIFTATLFSNLIWAFYRRRFGKIDHLFTDYGLFLVRVISFINVLTYVLFVRSNIGKNLLKLRLWKK</sequence>
<feature type="transmembrane region" description="Helical" evidence="1">
    <location>
        <begin position="307"/>
        <end position="324"/>
    </location>
</feature>
<keyword evidence="1" id="KW-0472">Membrane</keyword>
<feature type="transmembrane region" description="Helical" evidence="1">
    <location>
        <begin position="205"/>
        <end position="223"/>
    </location>
</feature>
<keyword evidence="1" id="KW-1133">Transmembrane helix</keyword>
<protein>
    <recommendedName>
        <fullName evidence="4">Glycosyltransferase RgtA/B/C/D-like domain-containing protein</fullName>
    </recommendedName>
</protein>
<feature type="transmembrane region" description="Helical" evidence="1">
    <location>
        <begin position="406"/>
        <end position="427"/>
    </location>
</feature>
<evidence type="ECO:0008006" key="4">
    <source>
        <dbReference type="Google" id="ProtNLM"/>
    </source>
</evidence>
<feature type="transmembrane region" description="Helical" evidence="1">
    <location>
        <begin position="336"/>
        <end position="354"/>
    </location>
</feature>
<feature type="transmembrane region" description="Helical" evidence="1">
    <location>
        <begin position="120"/>
        <end position="138"/>
    </location>
</feature>
<keyword evidence="1" id="KW-0812">Transmembrane</keyword>
<name>A0A0G0HZ66_9BACT</name>
<dbReference type="Proteomes" id="UP000034366">
    <property type="component" value="Unassembled WGS sequence"/>
</dbReference>
<dbReference type="AlphaFoldDB" id="A0A0G0HZ66"/>
<comment type="caution">
    <text evidence="2">The sequence shown here is derived from an EMBL/GenBank/DDBJ whole genome shotgun (WGS) entry which is preliminary data.</text>
</comment>
<feature type="transmembrane region" description="Helical" evidence="1">
    <location>
        <begin position="12"/>
        <end position="29"/>
    </location>
</feature>
<proteinExistence type="predicted"/>
<reference evidence="2 3" key="1">
    <citation type="journal article" date="2015" name="Nature">
        <title>rRNA introns, odd ribosomes, and small enigmatic genomes across a large radiation of phyla.</title>
        <authorList>
            <person name="Brown C.T."/>
            <person name="Hug L.A."/>
            <person name="Thomas B.C."/>
            <person name="Sharon I."/>
            <person name="Castelle C.J."/>
            <person name="Singh A."/>
            <person name="Wilkins M.J."/>
            <person name="Williams K.H."/>
            <person name="Banfield J.F."/>
        </authorList>
    </citation>
    <scope>NUCLEOTIDE SEQUENCE [LARGE SCALE GENOMIC DNA]</scope>
</reference>
<accession>A0A0G0HZ66</accession>
<gene>
    <name evidence="2" type="ORF">US67_C0034G0006</name>
</gene>
<feature type="transmembrane region" description="Helical" evidence="1">
    <location>
        <begin position="232"/>
        <end position="251"/>
    </location>
</feature>
<organism evidence="2 3">
    <name type="scientific">Candidatus Woesebacteria bacterium GW2011_GWD1_38_10</name>
    <dbReference type="NCBI Taxonomy" id="1618592"/>
    <lineage>
        <taxon>Bacteria</taxon>
        <taxon>Candidatus Woeseibacteriota</taxon>
    </lineage>
</organism>
<evidence type="ECO:0000256" key="1">
    <source>
        <dbReference type="SAM" id="Phobius"/>
    </source>
</evidence>
<dbReference type="EMBL" id="LBTW01000034">
    <property type="protein sequence ID" value="KKQ48388.1"/>
    <property type="molecule type" value="Genomic_DNA"/>
</dbReference>
<evidence type="ECO:0000313" key="3">
    <source>
        <dbReference type="Proteomes" id="UP000034366"/>
    </source>
</evidence>
<feature type="transmembrane region" description="Helical" evidence="1">
    <location>
        <begin position="374"/>
        <end position="394"/>
    </location>
</feature>